<comment type="caution">
    <text evidence="4">The sequence shown here is derived from an EMBL/GenBank/DDBJ whole genome shotgun (WGS) entry which is preliminary data.</text>
</comment>
<dbReference type="GO" id="GO:0006511">
    <property type="term" value="P:ubiquitin-dependent protein catabolic process"/>
    <property type="evidence" value="ECO:0007669"/>
    <property type="project" value="TreeGrafter"/>
</dbReference>
<evidence type="ECO:0000256" key="2">
    <source>
        <dbReference type="SAM" id="MobiDB-lite"/>
    </source>
</evidence>
<feature type="region of interest" description="Disordered" evidence="2">
    <location>
        <begin position="23"/>
        <end position="68"/>
    </location>
</feature>
<dbReference type="PANTHER" id="PTHR10539:SF0">
    <property type="entry name" value="26S PROTEASOME NON-ATPASE REGULATORY SUBUNIT 13"/>
    <property type="match status" value="1"/>
</dbReference>
<evidence type="ECO:0000256" key="1">
    <source>
        <dbReference type="ARBA" id="ARBA00022942"/>
    </source>
</evidence>
<dbReference type="InterPro" id="IPR054179">
    <property type="entry name" value="PSD13_N"/>
</dbReference>
<dbReference type="PANTHER" id="PTHR10539">
    <property type="entry name" value="26S PROTEASOME NON-ATPASE REGULATORY SUBUNIT 13"/>
    <property type="match status" value="1"/>
</dbReference>
<feature type="non-terminal residue" evidence="4">
    <location>
        <position position="1"/>
    </location>
</feature>
<dbReference type="GO" id="GO:0008541">
    <property type="term" value="C:proteasome regulatory particle, lid subcomplex"/>
    <property type="evidence" value="ECO:0007669"/>
    <property type="project" value="TreeGrafter"/>
</dbReference>
<accession>A0A5J9SLN4</accession>
<keyword evidence="5" id="KW-1185">Reference proteome</keyword>
<dbReference type="OrthoDB" id="1093at2759"/>
<keyword evidence="1" id="KW-0647">Proteasome</keyword>
<feature type="domain" description="PSD13 N-terminal" evidence="3">
    <location>
        <begin position="173"/>
        <end position="256"/>
    </location>
</feature>
<dbReference type="GO" id="GO:0005198">
    <property type="term" value="F:structural molecule activity"/>
    <property type="evidence" value="ECO:0007669"/>
    <property type="project" value="TreeGrafter"/>
</dbReference>
<protein>
    <recommendedName>
        <fullName evidence="3">PSD13 N-terminal domain-containing protein</fullName>
    </recommendedName>
</protein>
<dbReference type="GO" id="GO:0005634">
    <property type="term" value="C:nucleus"/>
    <property type="evidence" value="ECO:0007669"/>
    <property type="project" value="TreeGrafter"/>
</dbReference>
<sequence length="508" mass="56647">LTASLPKFRRVLAYLHSPIPRNPSLALVPSAPNPSRSQLMDGDGDGDHGIGGDDVQAEGPYHGEGGGGGGDDDAAVAALCELYDGAAERRRPRRPATYPCVLCFLASSFARTRETSWNAPPARISLAVPGRGNGTIKPATSYIKMLYEWVGVTLMLEVYEVIASCRYPDKDAATAFCDSMTDVDPSVHASFYWISSQYHMARQEFAEFCKNALLYLAYTTVESLSESFKLDLVFDLSPAATLLCDNTYNFGESLAKLIVCMSWIEHRVPRIPQVKALRDWLNAWVGKVHTTLLSVEALTSSYCKNFGWIFYKSALLYLAYTTVESLSEYFKQEMAFDISLAALLGDNIYNFGELLAHLIINSLIQTKAESVCHMLQAFYTGNLALYQELCQINSLIQTKAESVCHMLQAFYTGNLALYQELCQINSLIETKVEWVYHMLQAFNTGNLALYQELCQSAIRRQDYPIGCQHLRVGFSISSGPCCSLIPQVKGLRDWLDSCRKVSYYIAFR</sequence>
<evidence type="ECO:0000259" key="3">
    <source>
        <dbReference type="Pfam" id="PF22037"/>
    </source>
</evidence>
<dbReference type="Pfam" id="PF22037">
    <property type="entry name" value="PSD13_N"/>
    <property type="match status" value="2"/>
</dbReference>
<dbReference type="InterPro" id="IPR035298">
    <property type="entry name" value="PSMD13"/>
</dbReference>
<name>A0A5J9SLN4_9POAL</name>
<dbReference type="GO" id="GO:0005829">
    <property type="term" value="C:cytosol"/>
    <property type="evidence" value="ECO:0007669"/>
    <property type="project" value="TreeGrafter"/>
</dbReference>
<evidence type="ECO:0000313" key="4">
    <source>
        <dbReference type="EMBL" id="TVT99842.1"/>
    </source>
</evidence>
<dbReference type="Proteomes" id="UP000324897">
    <property type="component" value="Unassembled WGS sequence"/>
</dbReference>
<reference evidence="4 5" key="1">
    <citation type="journal article" date="2019" name="Sci. Rep.">
        <title>A high-quality genome of Eragrostis curvula grass provides insights into Poaceae evolution and supports new strategies to enhance forage quality.</title>
        <authorList>
            <person name="Carballo J."/>
            <person name="Santos B.A.C.M."/>
            <person name="Zappacosta D."/>
            <person name="Garbus I."/>
            <person name="Selva J.P."/>
            <person name="Gallo C.A."/>
            <person name="Diaz A."/>
            <person name="Albertini E."/>
            <person name="Caccamo M."/>
            <person name="Echenique V."/>
        </authorList>
    </citation>
    <scope>NUCLEOTIDE SEQUENCE [LARGE SCALE GENOMIC DNA]</scope>
    <source>
        <strain evidence="5">cv. Victoria</strain>
        <tissue evidence="4">Leaf</tissue>
    </source>
</reference>
<dbReference type="AlphaFoldDB" id="A0A5J9SLN4"/>
<feature type="domain" description="PSD13 N-terminal" evidence="3">
    <location>
        <begin position="282"/>
        <end position="375"/>
    </location>
</feature>
<proteinExistence type="predicted"/>
<dbReference type="EMBL" id="RWGY01000674">
    <property type="protein sequence ID" value="TVT99842.1"/>
    <property type="molecule type" value="Genomic_DNA"/>
</dbReference>
<organism evidence="4 5">
    <name type="scientific">Eragrostis curvula</name>
    <name type="common">weeping love grass</name>
    <dbReference type="NCBI Taxonomy" id="38414"/>
    <lineage>
        <taxon>Eukaryota</taxon>
        <taxon>Viridiplantae</taxon>
        <taxon>Streptophyta</taxon>
        <taxon>Embryophyta</taxon>
        <taxon>Tracheophyta</taxon>
        <taxon>Spermatophyta</taxon>
        <taxon>Magnoliopsida</taxon>
        <taxon>Liliopsida</taxon>
        <taxon>Poales</taxon>
        <taxon>Poaceae</taxon>
        <taxon>PACMAD clade</taxon>
        <taxon>Chloridoideae</taxon>
        <taxon>Eragrostideae</taxon>
        <taxon>Eragrostidinae</taxon>
        <taxon>Eragrostis</taxon>
    </lineage>
</organism>
<evidence type="ECO:0000313" key="5">
    <source>
        <dbReference type="Proteomes" id="UP000324897"/>
    </source>
</evidence>
<gene>
    <name evidence="4" type="ORF">EJB05_54771</name>
</gene>